<keyword evidence="2" id="KW-0805">Transcription regulation</keyword>
<dbReference type="OrthoDB" id="691673at2759"/>
<keyword evidence="4" id="KW-0804">Transcription</keyword>
<dbReference type="InterPro" id="IPR044822">
    <property type="entry name" value="Myb_DNA-bind_4"/>
</dbReference>
<evidence type="ECO:0000256" key="4">
    <source>
        <dbReference type="ARBA" id="ARBA00023163"/>
    </source>
</evidence>
<proteinExistence type="predicted"/>
<evidence type="ECO:0000313" key="7">
    <source>
        <dbReference type="RefSeq" id="XP_016466123.2"/>
    </source>
</evidence>
<keyword evidence="5" id="KW-0539">Nucleus</keyword>
<reference evidence="7" key="2">
    <citation type="submission" date="2025-08" db="UniProtKB">
        <authorList>
            <consortium name="RefSeq"/>
        </authorList>
    </citation>
    <scope>IDENTIFICATION</scope>
    <source>
        <tissue evidence="7">Leaf</tissue>
    </source>
</reference>
<dbReference type="Proteomes" id="UP000790787">
    <property type="component" value="Chromosome 5"/>
</dbReference>
<dbReference type="PANTHER" id="PTHR21654:SF84">
    <property type="entry name" value="SI:DKEY-66I24.7"/>
    <property type="match status" value="1"/>
</dbReference>
<reference evidence="6" key="1">
    <citation type="journal article" date="2014" name="Nat. Commun.">
        <title>The tobacco genome sequence and its comparison with those of tomato and potato.</title>
        <authorList>
            <person name="Sierro N."/>
            <person name="Battey J.N."/>
            <person name="Ouadi S."/>
            <person name="Bakaher N."/>
            <person name="Bovet L."/>
            <person name="Willig A."/>
            <person name="Goepfert S."/>
            <person name="Peitsch M.C."/>
            <person name="Ivanov N.V."/>
        </authorList>
    </citation>
    <scope>NUCLEOTIDE SEQUENCE [LARGE SCALE GENOMIC DNA]</scope>
</reference>
<dbReference type="GeneID" id="107788901"/>
<evidence type="ECO:0000256" key="1">
    <source>
        <dbReference type="ARBA" id="ARBA00004123"/>
    </source>
</evidence>
<organism evidence="6 7">
    <name type="scientific">Nicotiana tabacum</name>
    <name type="common">Common tobacco</name>
    <dbReference type="NCBI Taxonomy" id="4097"/>
    <lineage>
        <taxon>Eukaryota</taxon>
        <taxon>Viridiplantae</taxon>
        <taxon>Streptophyta</taxon>
        <taxon>Embryophyta</taxon>
        <taxon>Tracheophyta</taxon>
        <taxon>Spermatophyta</taxon>
        <taxon>Magnoliopsida</taxon>
        <taxon>eudicotyledons</taxon>
        <taxon>Gunneridae</taxon>
        <taxon>Pentapetalae</taxon>
        <taxon>asterids</taxon>
        <taxon>lamiids</taxon>
        <taxon>Solanales</taxon>
        <taxon>Solanaceae</taxon>
        <taxon>Nicotianoideae</taxon>
        <taxon>Nicotianeae</taxon>
        <taxon>Nicotiana</taxon>
    </lineage>
</organism>
<dbReference type="GO" id="GO:0003677">
    <property type="term" value="F:DNA binding"/>
    <property type="evidence" value="ECO:0007669"/>
    <property type="project" value="UniProtKB-KW"/>
</dbReference>
<dbReference type="InterPro" id="IPR001005">
    <property type="entry name" value="SANT/Myb"/>
</dbReference>
<dbReference type="FunFam" id="1.10.10.60:FF:000032">
    <property type="entry name" value="Zinc finger and SCAN domain-containing 20"/>
    <property type="match status" value="1"/>
</dbReference>
<dbReference type="KEGG" id="nta:107788901"/>
<keyword evidence="3" id="KW-0238">DNA-binding</keyword>
<evidence type="ECO:0000313" key="6">
    <source>
        <dbReference type="Proteomes" id="UP000790787"/>
    </source>
</evidence>
<dbReference type="Gene3D" id="1.10.10.60">
    <property type="entry name" value="Homeodomain-like"/>
    <property type="match status" value="1"/>
</dbReference>
<dbReference type="CDD" id="cd12203">
    <property type="entry name" value="GT1"/>
    <property type="match status" value="1"/>
</dbReference>
<sequence>MFGGGDNENLGPFPQRLMFPNLPLHLLPGASISTATAAVAGDDEFPKRDERVPPWSNQETRDFIAIRGELEREFSSAKRSSWKNLWEMVAAKMKERGYRRSGEQCKSKWKNLVNSYKGKESSDPDNGGQFQFFDELHALFTASTNNVHQLQLESEAGSQQERKRPRRRIRDQSSEEVSEDDEGYACESDEVKLAKSSIAPKKKIEKEKRPRTNNAVKPSRQPSLGSTNTTGRTVENIQEILKDFFQQQLRIEMQWRETMEKRAREREVFEQEWRSSMEKLERDRMMIEQAWREREEQRRMREESRAERRDALLTTLLNKLIGENHP</sequence>
<keyword evidence="6" id="KW-1185">Reference proteome</keyword>
<evidence type="ECO:0000256" key="2">
    <source>
        <dbReference type="ARBA" id="ARBA00023015"/>
    </source>
</evidence>
<protein>
    <submittedName>
        <fullName evidence="7">Trihelix transcription factor GT-3b</fullName>
    </submittedName>
</protein>
<dbReference type="GO" id="GO:0005634">
    <property type="term" value="C:nucleus"/>
    <property type="evidence" value="ECO:0007669"/>
    <property type="project" value="UniProtKB-SubCell"/>
</dbReference>
<dbReference type="PANTHER" id="PTHR21654">
    <property type="entry name" value="FI21293P1"/>
    <property type="match status" value="1"/>
</dbReference>
<dbReference type="AlphaFoldDB" id="A0A1S3ZPD6"/>
<evidence type="ECO:0000256" key="3">
    <source>
        <dbReference type="ARBA" id="ARBA00023125"/>
    </source>
</evidence>
<accession>A0A1S3ZPD6</accession>
<comment type="subcellular location">
    <subcellularLocation>
        <location evidence="1">Nucleus</location>
    </subcellularLocation>
</comment>
<name>A0A1S3ZPD6_TOBAC</name>
<dbReference type="OMA" id="QMFEREW"/>
<dbReference type="Pfam" id="PF13837">
    <property type="entry name" value="Myb_DNA-bind_4"/>
    <property type="match status" value="1"/>
</dbReference>
<dbReference type="RefSeq" id="XP_016466123.2">
    <property type="nucleotide sequence ID" value="XM_016610637.2"/>
</dbReference>
<dbReference type="RefSeq" id="XP_016466123.1">
    <property type="nucleotide sequence ID" value="XM_016610637.1"/>
</dbReference>
<dbReference type="SMR" id="A0A1S3ZPD6"/>
<dbReference type="PaxDb" id="4097-A0A1S3ZPD6"/>
<gene>
    <name evidence="7" type="primary">LOC107788901</name>
</gene>
<dbReference type="SMART" id="SM00717">
    <property type="entry name" value="SANT"/>
    <property type="match status" value="1"/>
</dbReference>
<evidence type="ECO:0000256" key="5">
    <source>
        <dbReference type="ARBA" id="ARBA00023242"/>
    </source>
</evidence>
<dbReference type="GO" id="GO:0006355">
    <property type="term" value="P:regulation of DNA-templated transcription"/>
    <property type="evidence" value="ECO:0007669"/>
    <property type="project" value="UniProtKB-ARBA"/>
</dbReference>
<dbReference type="PROSITE" id="PS50090">
    <property type="entry name" value="MYB_LIKE"/>
    <property type="match status" value="1"/>
</dbReference>